<evidence type="ECO:0000313" key="3">
    <source>
        <dbReference type="Proteomes" id="UP000289340"/>
    </source>
</evidence>
<dbReference type="PANTHER" id="PTHR35324">
    <property type="entry name" value="BNAA08G03750D PROTEIN"/>
    <property type="match status" value="1"/>
</dbReference>
<protein>
    <recommendedName>
        <fullName evidence="4">RNase H type-1 domain-containing protein</fullName>
    </recommendedName>
</protein>
<dbReference type="AlphaFoldDB" id="A0A445KV05"/>
<accession>A0A445KV05</accession>
<evidence type="ECO:0000313" key="2">
    <source>
        <dbReference type="EMBL" id="RZC14837.1"/>
    </source>
</evidence>
<comment type="caution">
    <text evidence="2">The sequence shown here is derived from an EMBL/GenBank/DDBJ whole genome shotgun (WGS) entry which is preliminary data.</text>
</comment>
<sequence>MSSHSKTVKAQSPVSNGEQVEIGISEEDQLEELEKKDSLSVTSQLCIKPIRNSEKLDKEMVLRRIRHRKRMNKVRSAVGAFLFSTSTADASAQGKKWVDDAFAALRVAMMLWSMWKRRNIKLLDAIEEAPEALARANSVLQDWISAQNTRPRGQTRFGCCLRDYQGNFRQIFTGWVDSFMEVQEGEAYAILSALRWMEDKPYQAVISSQAAKVWWINWLIAELTSPNVVSC</sequence>
<feature type="region of interest" description="Disordered" evidence="1">
    <location>
        <begin position="1"/>
        <end position="21"/>
    </location>
</feature>
<proteinExistence type="predicted"/>
<evidence type="ECO:0008006" key="4">
    <source>
        <dbReference type="Google" id="ProtNLM"/>
    </source>
</evidence>
<organism evidence="2 3">
    <name type="scientific">Glycine soja</name>
    <name type="common">Wild soybean</name>
    <dbReference type="NCBI Taxonomy" id="3848"/>
    <lineage>
        <taxon>Eukaryota</taxon>
        <taxon>Viridiplantae</taxon>
        <taxon>Streptophyta</taxon>
        <taxon>Embryophyta</taxon>
        <taxon>Tracheophyta</taxon>
        <taxon>Spermatophyta</taxon>
        <taxon>Magnoliopsida</taxon>
        <taxon>eudicotyledons</taxon>
        <taxon>Gunneridae</taxon>
        <taxon>Pentapetalae</taxon>
        <taxon>rosids</taxon>
        <taxon>fabids</taxon>
        <taxon>Fabales</taxon>
        <taxon>Fabaceae</taxon>
        <taxon>Papilionoideae</taxon>
        <taxon>50 kb inversion clade</taxon>
        <taxon>NPAAA clade</taxon>
        <taxon>indigoferoid/millettioid clade</taxon>
        <taxon>Phaseoleae</taxon>
        <taxon>Glycine</taxon>
        <taxon>Glycine subgen. Soja</taxon>
    </lineage>
</organism>
<gene>
    <name evidence="2" type="ORF">D0Y65_008664</name>
</gene>
<feature type="compositionally biased region" description="Polar residues" evidence="1">
    <location>
        <begin position="1"/>
        <end position="18"/>
    </location>
</feature>
<reference evidence="2 3" key="1">
    <citation type="submission" date="2018-09" db="EMBL/GenBank/DDBJ databases">
        <title>A high-quality reference genome of wild soybean provides a powerful tool to mine soybean genomes.</title>
        <authorList>
            <person name="Xie M."/>
            <person name="Chung C.Y.L."/>
            <person name="Li M.-W."/>
            <person name="Wong F.-L."/>
            <person name="Chan T.-F."/>
            <person name="Lam H.-M."/>
        </authorList>
    </citation>
    <scope>NUCLEOTIDE SEQUENCE [LARGE SCALE GENOMIC DNA]</scope>
    <source>
        <strain evidence="3">cv. W05</strain>
        <tissue evidence="2">Hypocotyl of etiolated seedlings</tissue>
    </source>
</reference>
<evidence type="ECO:0000256" key="1">
    <source>
        <dbReference type="SAM" id="MobiDB-lite"/>
    </source>
</evidence>
<name>A0A445KV05_GLYSO</name>
<keyword evidence="3" id="KW-1185">Reference proteome</keyword>
<dbReference type="PANTHER" id="PTHR35324:SF4">
    <property type="entry name" value="EXPRESSED PROTEIN"/>
    <property type="match status" value="1"/>
</dbReference>
<dbReference type="Proteomes" id="UP000289340">
    <property type="component" value="Chromosome 4"/>
</dbReference>
<dbReference type="EMBL" id="QZWG01000004">
    <property type="protein sequence ID" value="RZC14837.1"/>
    <property type="molecule type" value="Genomic_DNA"/>
</dbReference>